<gene>
    <name evidence="2" type="ORF">V6N12_056403</name>
    <name evidence="3" type="ORF">V6N12_056406</name>
</gene>
<name>A0ABR2CUY4_9ROSI</name>
<keyword evidence="1" id="KW-0732">Signal</keyword>
<keyword evidence="4" id="KW-1185">Reference proteome</keyword>
<evidence type="ECO:0000313" key="3">
    <source>
        <dbReference type="EMBL" id="KAK8522705.1"/>
    </source>
</evidence>
<proteinExistence type="predicted"/>
<sequence>MVKIALVVFSLVSVLSIQFTECQDSNSTPPALKEKKWFIKTLKAAVEDLAKQGAIAPKAQNSGAEQVDFEEAYELAKNETAHKIATAKDRGSTSTDAQLSMDDEKSVFYSSLAFLLEKWASNGIIDRSFLQKNGPVKALEAKFDSQLTKVFEDARRNQGNAGTTANA</sequence>
<dbReference type="EMBL" id="JBBPBM010000045">
    <property type="protein sequence ID" value="KAK8522702.1"/>
    <property type="molecule type" value="Genomic_DNA"/>
</dbReference>
<dbReference type="Proteomes" id="UP001472677">
    <property type="component" value="Unassembled WGS sequence"/>
</dbReference>
<evidence type="ECO:0008006" key="5">
    <source>
        <dbReference type="Google" id="ProtNLM"/>
    </source>
</evidence>
<evidence type="ECO:0000256" key="1">
    <source>
        <dbReference type="SAM" id="SignalP"/>
    </source>
</evidence>
<reference evidence="2 4" key="1">
    <citation type="journal article" date="2024" name="G3 (Bethesda)">
        <title>Genome assembly of Hibiscus sabdariffa L. provides insights into metabolisms of medicinal natural products.</title>
        <authorList>
            <person name="Kim T."/>
        </authorList>
    </citation>
    <scope>NUCLEOTIDE SEQUENCE [LARGE SCALE GENOMIC DNA]</scope>
    <source>
        <strain evidence="2">TK-2024</strain>
        <tissue evidence="2">Old leaves</tissue>
    </source>
</reference>
<protein>
    <recommendedName>
        <fullName evidence="5">Secreted protein</fullName>
    </recommendedName>
</protein>
<dbReference type="EMBL" id="JBBPBM010000045">
    <property type="protein sequence ID" value="KAK8522705.1"/>
    <property type="molecule type" value="Genomic_DNA"/>
</dbReference>
<evidence type="ECO:0000313" key="4">
    <source>
        <dbReference type="Proteomes" id="UP001472677"/>
    </source>
</evidence>
<comment type="caution">
    <text evidence="2">The sequence shown here is derived from an EMBL/GenBank/DDBJ whole genome shotgun (WGS) entry which is preliminary data.</text>
</comment>
<accession>A0ABR2CUY4</accession>
<feature type="chain" id="PRO_5045031585" description="Secreted protein" evidence="1">
    <location>
        <begin position="23"/>
        <end position="167"/>
    </location>
</feature>
<feature type="signal peptide" evidence="1">
    <location>
        <begin position="1"/>
        <end position="22"/>
    </location>
</feature>
<evidence type="ECO:0000313" key="2">
    <source>
        <dbReference type="EMBL" id="KAK8522702.1"/>
    </source>
</evidence>
<organism evidence="2 4">
    <name type="scientific">Hibiscus sabdariffa</name>
    <name type="common">roselle</name>
    <dbReference type="NCBI Taxonomy" id="183260"/>
    <lineage>
        <taxon>Eukaryota</taxon>
        <taxon>Viridiplantae</taxon>
        <taxon>Streptophyta</taxon>
        <taxon>Embryophyta</taxon>
        <taxon>Tracheophyta</taxon>
        <taxon>Spermatophyta</taxon>
        <taxon>Magnoliopsida</taxon>
        <taxon>eudicotyledons</taxon>
        <taxon>Gunneridae</taxon>
        <taxon>Pentapetalae</taxon>
        <taxon>rosids</taxon>
        <taxon>malvids</taxon>
        <taxon>Malvales</taxon>
        <taxon>Malvaceae</taxon>
        <taxon>Malvoideae</taxon>
        <taxon>Hibiscus</taxon>
    </lineage>
</organism>